<dbReference type="Gene3D" id="3.40.50.150">
    <property type="entry name" value="Vaccinia Virus protein VP39"/>
    <property type="match status" value="1"/>
</dbReference>
<dbReference type="PANTHER" id="PTHR43861">
    <property type="entry name" value="TRANS-ACONITATE 2-METHYLTRANSFERASE-RELATED"/>
    <property type="match status" value="1"/>
</dbReference>
<dbReference type="GO" id="GO:0008168">
    <property type="term" value="F:methyltransferase activity"/>
    <property type="evidence" value="ECO:0007669"/>
    <property type="project" value="UniProtKB-KW"/>
</dbReference>
<dbReference type="GO" id="GO:0032259">
    <property type="term" value="P:methylation"/>
    <property type="evidence" value="ECO:0007669"/>
    <property type="project" value="UniProtKB-KW"/>
</dbReference>
<gene>
    <name evidence="2" type="ORF">CKF48_08775</name>
</gene>
<dbReference type="InterPro" id="IPR013216">
    <property type="entry name" value="Methyltransf_11"/>
</dbReference>
<reference evidence="2 3" key="1">
    <citation type="submission" date="2017-08" db="EMBL/GenBank/DDBJ databases">
        <title>Complete Genome Sequence of Bacillus kochii Oregon-R-modENCODE STRAIN BDGP4, isolated from Drosophila melanogaster gut.</title>
        <authorList>
            <person name="Wan K.H."/>
            <person name="Yu C."/>
            <person name="Park S."/>
            <person name="Hammonds A.S."/>
            <person name="Booth B.W."/>
            <person name="Celniker S.E."/>
        </authorList>
    </citation>
    <scope>NUCLEOTIDE SEQUENCE [LARGE SCALE GENOMIC DNA]</scope>
    <source>
        <strain evidence="2 3">BDGP4</strain>
    </source>
</reference>
<dbReference type="SUPFAM" id="SSF53335">
    <property type="entry name" value="S-adenosyl-L-methionine-dependent methyltransferases"/>
    <property type="match status" value="1"/>
</dbReference>
<sequence>MKENIYDQASFFEKYSQMTRSVKGLEGAGEWQTLKGMLPTFQDKTVLDLGCGFGWHCRFAAEHGAKSVVGVDISEKMISKAKTMSQDYENVTYIQSTIEDMQIKERHYDVIVSSLALHYVPDFEEVANNVHKGLVKGGQFIFSVEHPIFTAQGSQDWFYDAQQEVSHFPVDHYFFEGERQTTFLGEKVTKYHKTLTTYLDGLLKQGFQITRVVEPKPPEYMMHTEEMKNEMRRPMMIIISATKYE</sequence>
<proteinExistence type="predicted"/>
<dbReference type="OrthoDB" id="9791837at2"/>
<evidence type="ECO:0000259" key="1">
    <source>
        <dbReference type="Pfam" id="PF08241"/>
    </source>
</evidence>
<dbReference type="EMBL" id="CP022983">
    <property type="protein sequence ID" value="ASV67412.1"/>
    <property type="molecule type" value="Genomic_DNA"/>
</dbReference>
<accession>A0A248TH17</accession>
<keyword evidence="2" id="KW-0808">Transferase</keyword>
<evidence type="ECO:0000313" key="3">
    <source>
        <dbReference type="Proteomes" id="UP000215137"/>
    </source>
</evidence>
<dbReference type="InterPro" id="IPR029063">
    <property type="entry name" value="SAM-dependent_MTases_sf"/>
</dbReference>
<feature type="domain" description="Methyltransferase type 11" evidence="1">
    <location>
        <begin position="47"/>
        <end position="142"/>
    </location>
</feature>
<dbReference type="RefSeq" id="WP_095370986.1">
    <property type="nucleotide sequence ID" value="NZ_CP022983.1"/>
</dbReference>
<dbReference type="PANTHER" id="PTHR43861:SF1">
    <property type="entry name" value="TRANS-ACONITATE 2-METHYLTRANSFERASE"/>
    <property type="match status" value="1"/>
</dbReference>
<name>A0A248TH17_9BACI</name>
<keyword evidence="3" id="KW-1185">Reference proteome</keyword>
<dbReference type="KEGG" id="bko:CKF48_08775"/>
<organism evidence="2 3">
    <name type="scientific">Cytobacillus kochii</name>
    <dbReference type="NCBI Taxonomy" id="859143"/>
    <lineage>
        <taxon>Bacteria</taxon>
        <taxon>Bacillati</taxon>
        <taxon>Bacillota</taxon>
        <taxon>Bacilli</taxon>
        <taxon>Bacillales</taxon>
        <taxon>Bacillaceae</taxon>
        <taxon>Cytobacillus</taxon>
    </lineage>
</organism>
<dbReference type="AlphaFoldDB" id="A0A248TH17"/>
<dbReference type="Proteomes" id="UP000215137">
    <property type="component" value="Chromosome"/>
</dbReference>
<keyword evidence="2" id="KW-0489">Methyltransferase</keyword>
<protein>
    <submittedName>
        <fullName evidence="2">SAM-dependent methyltransferase</fullName>
    </submittedName>
</protein>
<dbReference type="Pfam" id="PF08241">
    <property type="entry name" value="Methyltransf_11"/>
    <property type="match status" value="1"/>
</dbReference>
<evidence type="ECO:0000313" key="2">
    <source>
        <dbReference type="EMBL" id="ASV67412.1"/>
    </source>
</evidence>
<dbReference type="CDD" id="cd02440">
    <property type="entry name" value="AdoMet_MTases"/>
    <property type="match status" value="1"/>
</dbReference>